<proteinExistence type="inferred from homology"/>
<dbReference type="SUPFAM" id="SSF51905">
    <property type="entry name" value="FAD/NAD(P)-binding domain"/>
    <property type="match status" value="1"/>
</dbReference>
<dbReference type="OrthoDB" id="103324at2"/>
<dbReference type="PANTHER" id="PTHR43747:SF1">
    <property type="entry name" value="SLR1998 PROTEIN"/>
    <property type="match status" value="1"/>
</dbReference>
<dbReference type="AlphaFoldDB" id="A0A369UWK1"/>
<dbReference type="InterPro" id="IPR050816">
    <property type="entry name" value="Flavin-dep_Halogenase_NPB"/>
</dbReference>
<feature type="compositionally biased region" description="Basic and acidic residues" evidence="2">
    <location>
        <begin position="1"/>
        <end position="10"/>
    </location>
</feature>
<dbReference type="Gene3D" id="3.30.9.100">
    <property type="match status" value="1"/>
</dbReference>
<reference evidence="3 4" key="1">
    <citation type="submission" date="2018-07" db="EMBL/GenBank/DDBJ databases">
        <title>Genome guided investigation of antibiotics producing actinomycetales strain isolated from a Macau mangrove ecosystem.</title>
        <authorList>
            <person name="Hu D."/>
        </authorList>
    </citation>
    <scope>NUCLEOTIDE SEQUENCE [LARGE SCALE GENOMIC DNA]</scope>
    <source>
        <strain evidence="3 4">2297</strain>
    </source>
</reference>
<dbReference type="PANTHER" id="PTHR43747">
    <property type="entry name" value="FAD-BINDING PROTEIN"/>
    <property type="match status" value="1"/>
</dbReference>
<evidence type="ECO:0000256" key="1">
    <source>
        <dbReference type="ARBA" id="ARBA00038396"/>
    </source>
</evidence>
<dbReference type="InterPro" id="IPR006905">
    <property type="entry name" value="Flavin_halogenase"/>
</dbReference>
<dbReference type="InterPro" id="IPR036188">
    <property type="entry name" value="FAD/NAD-bd_sf"/>
</dbReference>
<evidence type="ECO:0000313" key="4">
    <source>
        <dbReference type="Proteomes" id="UP000253742"/>
    </source>
</evidence>
<gene>
    <name evidence="3" type="ORF">DVZ84_34035</name>
</gene>
<comment type="caution">
    <text evidence="3">The sequence shown here is derived from an EMBL/GenBank/DDBJ whole genome shotgun (WGS) entry which is preliminary data.</text>
</comment>
<dbReference type="Pfam" id="PF04820">
    <property type="entry name" value="Trp_halogenase"/>
    <property type="match status" value="2"/>
</dbReference>
<sequence>MPSGRPDRGRLRPVTSVGVSSGGRATMSSTGDAVAAESFDVIVVGGGPAGSSAATFVAMQGHRVLLLEKESFPRHQIGESLLPSTVHGICALLDVSEELHAAGFTKKHGGTFRWGSSSEPWSFDFALSEKFAGPTSYAYQVERMKFDQLLLENARRKGVVVRERCAVRDVLEDEGRVCGVRYLDADGAEQHTRARFVVDASGNQSRLQGRVGGRRHYSEFFQNIALYGYFEGGRRAPGPHSGNITCVAFESGWFWYIPLTDTLTSVGAVVRKECADRVRGEREEALARLIAECPLVSEYLAEAERVTDGPYGEVRVRKDYSYLRDVFWRPGMTLVGDAVGFIDPLFSSGVHMATFGALLAARSINSVLRGDLGEEECFAEYEARYRREYQTFHDFLVSFYDVTRDERAYFSEARRVTRDSASDAGAFAGLVGGGASDDAVLISDSYQDQRKKDLRQRSREIHREGHRIQMQAAFGEPADDAPAVQGGLVVAGDGMHWAKDAESARA</sequence>
<dbReference type="PRINTS" id="PR00420">
    <property type="entry name" value="RNGMNOXGNASE"/>
</dbReference>
<feature type="region of interest" description="Disordered" evidence="2">
    <location>
        <begin position="1"/>
        <end position="27"/>
    </location>
</feature>
<name>A0A369UWK1_9ACTN</name>
<evidence type="ECO:0000256" key="2">
    <source>
        <dbReference type="SAM" id="MobiDB-lite"/>
    </source>
</evidence>
<comment type="similarity">
    <text evidence="1">Belongs to the flavin-dependent halogenase family. Bacterial tryptophan halogenase subfamily.</text>
</comment>
<accession>A0A369UWK1</accession>
<evidence type="ECO:0000313" key="3">
    <source>
        <dbReference type="EMBL" id="RDD84653.1"/>
    </source>
</evidence>
<protein>
    <submittedName>
        <fullName evidence="3">FAD-binding protein</fullName>
    </submittedName>
</protein>
<organism evidence="3 4">
    <name type="scientific">Streptomyces parvulus</name>
    <dbReference type="NCBI Taxonomy" id="146923"/>
    <lineage>
        <taxon>Bacteria</taxon>
        <taxon>Bacillati</taxon>
        <taxon>Actinomycetota</taxon>
        <taxon>Actinomycetes</taxon>
        <taxon>Kitasatosporales</taxon>
        <taxon>Streptomycetaceae</taxon>
        <taxon>Streptomyces</taxon>
    </lineage>
</organism>
<dbReference type="GO" id="GO:0004497">
    <property type="term" value="F:monooxygenase activity"/>
    <property type="evidence" value="ECO:0007669"/>
    <property type="project" value="InterPro"/>
</dbReference>
<dbReference type="EMBL" id="QQBH01000037">
    <property type="protein sequence ID" value="RDD84653.1"/>
    <property type="molecule type" value="Genomic_DNA"/>
</dbReference>
<dbReference type="Proteomes" id="UP000253742">
    <property type="component" value="Unassembled WGS sequence"/>
</dbReference>
<dbReference type="Gene3D" id="3.50.50.60">
    <property type="entry name" value="FAD/NAD(P)-binding domain"/>
    <property type="match status" value="1"/>
</dbReference>